<evidence type="ECO:0000313" key="2">
    <source>
        <dbReference type="EMBL" id="KAK3252228.1"/>
    </source>
</evidence>
<accession>A0AAE0CD92</accession>
<keyword evidence="3" id="KW-1185">Reference proteome</keyword>
<organism evidence="2 3">
    <name type="scientific">Cymbomonas tetramitiformis</name>
    <dbReference type="NCBI Taxonomy" id="36881"/>
    <lineage>
        <taxon>Eukaryota</taxon>
        <taxon>Viridiplantae</taxon>
        <taxon>Chlorophyta</taxon>
        <taxon>Pyramimonadophyceae</taxon>
        <taxon>Pyramimonadales</taxon>
        <taxon>Pyramimonadaceae</taxon>
        <taxon>Cymbomonas</taxon>
    </lineage>
</organism>
<proteinExistence type="predicted"/>
<comment type="caution">
    <text evidence="2">The sequence shown here is derived from an EMBL/GenBank/DDBJ whole genome shotgun (WGS) entry which is preliminary data.</text>
</comment>
<sequence>MPRSFCGRVSPIQGLQGRHSSVLYDVVRVLGQLQHLAGHNKFAYMIKCVAAQHNFNSHEVRSVMHPPMCSMIGVPITVDAARLGSRAHRLKNYRTNMASYADAQLVLDAVERDPNRLVQDILDPGRTERDAADDIPPGHYRSELRRLYGRGATSSLVQAVYQGVPQCTGQRPNNKTGLGATPGEGEDAQPNQATSLTTPVQFVPARNTVLAFHAHRRAHRTSRRPQYRPE</sequence>
<dbReference type="Proteomes" id="UP001190700">
    <property type="component" value="Unassembled WGS sequence"/>
</dbReference>
<feature type="compositionally biased region" description="Polar residues" evidence="1">
    <location>
        <begin position="189"/>
        <end position="199"/>
    </location>
</feature>
<evidence type="ECO:0000256" key="1">
    <source>
        <dbReference type="SAM" id="MobiDB-lite"/>
    </source>
</evidence>
<protein>
    <submittedName>
        <fullName evidence="2">Uncharacterized protein</fullName>
    </submittedName>
</protein>
<evidence type="ECO:0000313" key="3">
    <source>
        <dbReference type="Proteomes" id="UP001190700"/>
    </source>
</evidence>
<dbReference type="EMBL" id="LGRX02025550">
    <property type="protein sequence ID" value="KAK3252228.1"/>
    <property type="molecule type" value="Genomic_DNA"/>
</dbReference>
<feature type="region of interest" description="Disordered" evidence="1">
    <location>
        <begin position="166"/>
        <end position="199"/>
    </location>
</feature>
<reference evidence="2 3" key="1">
    <citation type="journal article" date="2015" name="Genome Biol. Evol.">
        <title>Comparative Genomics of a Bacterivorous Green Alga Reveals Evolutionary Causalities and Consequences of Phago-Mixotrophic Mode of Nutrition.</title>
        <authorList>
            <person name="Burns J.A."/>
            <person name="Paasch A."/>
            <person name="Narechania A."/>
            <person name="Kim E."/>
        </authorList>
    </citation>
    <scope>NUCLEOTIDE SEQUENCE [LARGE SCALE GENOMIC DNA]</scope>
    <source>
        <strain evidence="2 3">PLY_AMNH</strain>
    </source>
</reference>
<dbReference type="AlphaFoldDB" id="A0AAE0CD92"/>
<gene>
    <name evidence="2" type="ORF">CYMTET_38471</name>
</gene>
<feature type="compositionally biased region" description="Polar residues" evidence="1">
    <location>
        <begin position="166"/>
        <end position="176"/>
    </location>
</feature>
<name>A0AAE0CD92_9CHLO</name>